<comment type="caution">
    <text evidence="2">The sequence shown here is derived from an EMBL/GenBank/DDBJ whole genome shotgun (WGS) entry which is preliminary data.</text>
</comment>
<organism evidence="2 3">
    <name type="scientific">Labilibaculum filiforme</name>
    <dbReference type="NCBI Taxonomy" id="1940526"/>
    <lineage>
        <taxon>Bacteria</taxon>
        <taxon>Pseudomonadati</taxon>
        <taxon>Bacteroidota</taxon>
        <taxon>Bacteroidia</taxon>
        <taxon>Marinilabiliales</taxon>
        <taxon>Marinifilaceae</taxon>
        <taxon>Labilibaculum</taxon>
    </lineage>
</organism>
<dbReference type="InterPro" id="IPR036249">
    <property type="entry name" value="Thioredoxin-like_sf"/>
</dbReference>
<evidence type="ECO:0008006" key="4">
    <source>
        <dbReference type="Google" id="ProtNLM"/>
    </source>
</evidence>
<dbReference type="InterPro" id="IPR047698">
    <property type="entry name" value="ArsF-like"/>
</dbReference>
<feature type="chain" id="PRO_5014852573" description="Thioredoxin domain-containing protein" evidence="1">
    <location>
        <begin position="22"/>
        <end position="145"/>
    </location>
</feature>
<dbReference type="AlphaFoldDB" id="A0A2N3HZH8"/>
<accession>A0A2N3HZH8</accession>
<dbReference type="OrthoDB" id="5524063at2"/>
<keyword evidence="3" id="KW-1185">Reference proteome</keyword>
<proteinExistence type="predicted"/>
<protein>
    <recommendedName>
        <fullName evidence="4">Thioredoxin domain-containing protein</fullName>
    </recommendedName>
</protein>
<sequence>MKKLISTLSILLFVGVVAVSAQCCKGATANNSSSTKVTCDENQKTSEVKVYYFHATRRCATCEAVEAVSKEAVKEYYGDKVVFQSINREEEVEKALVAKYKISGTSLLIVKGDKMVNLTNDAFLNARSNPDKLKSKLKSTVDSMM</sequence>
<dbReference type="EMBL" id="MVDD01000005">
    <property type="protein sequence ID" value="PKQ63470.1"/>
    <property type="molecule type" value="Genomic_DNA"/>
</dbReference>
<gene>
    <name evidence="2" type="ORF">BZG02_08825</name>
</gene>
<evidence type="ECO:0000256" key="1">
    <source>
        <dbReference type="SAM" id="SignalP"/>
    </source>
</evidence>
<keyword evidence="1" id="KW-0732">Signal</keyword>
<dbReference type="NCBIfam" id="NF040494">
    <property type="entry name" value="nitrored_ArsF"/>
    <property type="match status" value="1"/>
</dbReference>
<evidence type="ECO:0000313" key="2">
    <source>
        <dbReference type="EMBL" id="PKQ63470.1"/>
    </source>
</evidence>
<feature type="signal peptide" evidence="1">
    <location>
        <begin position="1"/>
        <end position="21"/>
    </location>
</feature>
<dbReference type="Proteomes" id="UP000233535">
    <property type="component" value="Unassembled WGS sequence"/>
</dbReference>
<reference evidence="2 3" key="1">
    <citation type="journal article" date="2017" name="Front. Microbiol.">
        <title>Labilibaculum manganireducens gen. nov., sp. nov. and Labilibaculum filiforme sp. nov., Novel Bacteroidetes Isolated from Subsurface Sediments of the Baltic Sea.</title>
        <authorList>
            <person name="Vandieken V."/>
            <person name="Marshall I.P."/>
            <person name="Niemann H."/>
            <person name="Engelen B."/>
            <person name="Cypionka H."/>
        </authorList>
    </citation>
    <scope>NUCLEOTIDE SEQUENCE [LARGE SCALE GENOMIC DNA]</scope>
    <source>
        <strain evidence="2 3">59.16B</strain>
    </source>
</reference>
<dbReference type="SUPFAM" id="SSF52833">
    <property type="entry name" value="Thioredoxin-like"/>
    <property type="match status" value="1"/>
</dbReference>
<dbReference type="RefSeq" id="WP_101261060.1">
    <property type="nucleotide sequence ID" value="NZ_MVDD01000005.1"/>
</dbReference>
<evidence type="ECO:0000313" key="3">
    <source>
        <dbReference type="Proteomes" id="UP000233535"/>
    </source>
</evidence>
<name>A0A2N3HZH8_9BACT</name>
<dbReference type="Gene3D" id="3.40.30.10">
    <property type="entry name" value="Glutaredoxin"/>
    <property type="match status" value="1"/>
</dbReference>